<dbReference type="AlphaFoldDB" id="A0A3P8WXW0"/>
<dbReference type="CDD" id="cd13155">
    <property type="entry name" value="KOW_KIN17"/>
    <property type="match status" value="1"/>
</dbReference>
<dbReference type="Ensembl" id="ENSCSET00000031820.1">
    <property type="protein sequence ID" value="ENSCSEP00000031412.1"/>
    <property type="gene ID" value="ENSCSEG00000020113.1"/>
</dbReference>
<dbReference type="GeneTree" id="ENSGT00390000005903"/>
<dbReference type="Gene3D" id="2.30.30.30">
    <property type="match status" value="1"/>
</dbReference>
<evidence type="ECO:0000256" key="1">
    <source>
        <dbReference type="ARBA" id="ARBA00004123"/>
    </source>
</evidence>
<feature type="domain" description="DNA/RNA-binding protein Kin17 WH-like" evidence="25">
    <location>
        <begin position="52"/>
        <end position="178"/>
    </location>
</feature>
<reference evidence="26 27" key="1">
    <citation type="journal article" date="2014" name="Nat. Genet.">
        <title>Whole-genome sequence of a flatfish provides insights into ZW sex chromosome evolution and adaptation to a benthic lifestyle.</title>
        <authorList>
            <person name="Chen S."/>
            <person name="Zhang G."/>
            <person name="Shao C."/>
            <person name="Huang Q."/>
            <person name="Liu G."/>
            <person name="Zhang P."/>
            <person name="Song W."/>
            <person name="An N."/>
            <person name="Chalopin D."/>
            <person name="Volff J.N."/>
            <person name="Hong Y."/>
            <person name="Li Q."/>
            <person name="Sha Z."/>
            <person name="Zhou H."/>
            <person name="Xie M."/>
            <person name="Yu Q."/>
            <person name="Liu Y."/>
            <person name="Xiang H."/>
            <person name="Wang N."/>
            <person name="Wu K."/>
            <person name="Yang C."/>
            <person name="Zhou Q."/>
            <person name="Liao X."/>
            <person name="Yang L."/>
            <person name="Hu Q."/>
            <person name="Zhang J."/>
            <person name="Meng L."/>
            <person name="Jin L."/>
            <person name="Tian Y."/>
            <person name="Lian J."/>
            <person name="Yang J."/>
            <person name="Miao G."/>
            <person name="Liu S."/>
            <person name="Liang Z."/>
            <person name="Yan F."/>
            <person name="Li Y."/>
            <person name="Sun B."/>
            <person name="Zhang H."/>
            <person name="Zhang J."/>
            <person name="Zhu Y."/>
            <person name="Du M."/>
            <person name="Zhao Y."/>
            <person name="Schartl M."/>
            <person name="Tang Q."/>
            <person name="Wang J."/>
        </authorList>
    </citation>
    <scope>NUCLEOTIDE SEQUENCE</scope>
</reference>
<evidence type="ECO:0000256" key="13">
    <source>
        <dbReference type="ARBA" id="ARBA00023016"/>
    </source>
</evidence>
<dbReference type="InterPro" id="IPR038254">
    <property type="entry name" value="KIN17_WH-like_sf"/>
</dbReference>
<evidence type="ECO:0000256" key="19">
    <source>
        <dbReference type="ARBA" id="ARBA00054469"/>
    </source>
</evidence>
<dbReference type="InterPro" id="IPR019447">
    <property type="entry name" value="DNA/RNA-bd_Kin17_WH-like_dom"/>
</dbReference>
<keyword evidence="16" id="KW-0233">DNA recombination</keyword>
<dbReference type="Pfam" id="PF18131">
    <property type="entry name" value="KN17_SH3"/>
    <property type="match status" value="1"/>
</dbReference>
<dbReference type="STRING" id="244447.ENSCSEP00000031412"/>
<keyword evidence="8" id="KW-0479">Metal-binding</keyword>
<dbReference type="GO" id="GO:0005634">
    <property type="term" value="C:nucleus"/>
    <property type="evidence" value="ECO:0007669"/>
    <property type="project" value="UniProtKB-SubCell"/>
</dbReference>
<keyword evidence="17" id="KW-0234">DNA repair</keyword>
<evidence type="ECO:0000256" key="6">
    <source>
        <dbReference type="ARBA" id="ARBA00022664"/>
    </source>
</evidence>
<evidence type="ECO:0000256" key="21">
    <source>
        <dbReference type="ARBA" id="ARBA00067573"/>
    </source>
</evidence>
<evidence type="ECO:0000256" key="2">
    <source>
        <dbReference type="ARBA" id="ARBA00004496"/>
    </source>
</evidence>
<dbReference type="InterPro" id="IPR041330">
    <property type="entry name" value="KN17_SH3"/>
</dbReference>
<comment type="subcellular location">
    <subcellularLocation>
        <location evidence="2">Cytoplasm</location>
    </subcellularLocation>
    <subcellularLocation>
        <location evidence="1">Nucleus</location>
    </subcellularLocation>
</comment>
<dbReference type="InterPro" id="IPR056767">
    <property type="entry name" value="C2H2-Znf_KIN17"/>
</dbReference>
<dbReference type="InterPro" id="IPR014722">
    <property type="entry name" value="Rib_uL2_dom2"/>
</dbReference>
<dbReference type="InParanoid" id="A0A3P8WXW0"/>
<evidence type="ECO:0000256" key="23">
    <source>
        <dbReference type="SAM" id="Coils"/>
    </source>
</evidence>
<keyword evidence="5" id="KW-0963">Cytoplasm</keyword>
<feature type="coiled-coil region" evidence="23">
    <location>
        <begin position="149"/>
        <end position="176"/>
    </location>
</feature>
<dbReference type="InterPro" id="IPR037321">
    <property type="entry name" value="KIN17-like"/>
</dbReference>
<dbReference type="Pfam" id="PF25095">
    <property type="entry name" value="C2H2-zf_KIN17"/>
    <property type="match status" value="1"/>
</dbReference>
<dbReference type="FunFam" id="2.30.30.30:FF:000021">
    <property type="entry name" value="DNA/RNA-binding protein KIN17, putative"/>
    <property type="match status" value="1"/>
</dbReference>
<evidence type="ECO:0000313" key="26">
    <source>
        <dbReference type="Ensembl" id="ENSCSEP00000031412.1"/>
    </source>
</evidence>
<dbReference type="GO" id="GO:0003723">
    <property type="term" value="F:RNA binding"/>
    <property type="evidence" value="ECO:0007669"/>
    <property type="project" value="UniProtKB-KW"/>
</dbReference>
<proteinExistence type="inferred from homology"/>
<reference evidence="26" key="2">
    <citation type="submission" date="2025-08" db="UniProtKB">
        <authorList>
            <consortium name="Ensembl"/>
        </authorList>
    </citation>
    <scope>IDENTIFICATION</scope>
</reference>
<comment type="similarity">
    <text evidence="3">Belongs to the KIN17 family.</text>
</comment>
<accession>A0A3P8WXW0</accession>
<evidence type="ECO:0000256" key="5">
    <source>
        <dbReference type="ARBA" id="ARBA00022490"/>
    </source>
</evidence>
<keyword evidence="18" id="KW-0539">Nucleus</keyword>
<evidence type="ECO:0000256" key="12">
    <source>
        <dbReference type="ARBA" id="ARBA00022884"/>
    </source>
</evidence>
<dbReference type="Pfam" id="PF10357">
    <property type="entry name" value="WH_KIN17"/>
    <property type="match status" value="1"/>
</dbReference>
<dbReference type="GO" id="GO:0006281">
    <property type="term" value="P:DNA repair"/>
    <property type="evidence" value="ECO:0007669"/>
    <property type="project" value="UniProtKB-KW"/>
</dbReference>
<dbReference type="SMART" id="SM01253">
    <property type="entry name" value="Kin17_mid"/>
    <property type="match status" value="1"/>
</dbReference>
<evidence type="ECO:0000256" key="3">
    <source>
        <dbReference type="ARBA" id="ARBA00008517"/>
    </source>
</evidence>
<dbReference type="Gene3D" id="1.10.10.2030">
    <property type="entry name" value="DNA/RNA-binding protein Kin17, conserved domain"/>
    <property type="match status" value="1"/>
</dbReference>
<evidence type="ECO:0000256" key="20">
    <source>
        <dbReference type="ARBA" id="ARBA00062063"/>
    </source>
</evidence>
<evidence type="ECO:0000256" key="9">
    <source>
        <dbReference type="ARBA" id="ARBA00022763"/>
    </source>
</evidence>
<reference evidence="26" key="3">
    <citation type="submission" date="2025-09" db="UniProtKB">
        <authorList>
            <consortium name="Ensembl"/>
        </authorList>
    </citation>
    <scope>IDENTIFICATION</scope>
</reference>
<dbReference type="Gene3D" id="2.30.30.140">
    <property type="match status" value="1"/>
</dbReference>
<dbReference type="GO" id="GO:0006260">
    <property type="term" value="P:DNA replication"/>
    <property type="evidence" value="ECO:0007669"/>
    <property type="project" value="UniProtKB-KW"/>
</dbReference>
<evidence type="ECO:0000256" key="24">
    <source>
        <dbReference type="SAM" id="MobiDB-lite"/>
    </source>
</evidence>
<dbReference type="PANTHER" id="PTHR12805">
    <property type="entry name" value="KIN17 KIN, ANTIGENIC DETERMINANT OF RECA PROTEIN HOMOLOG"/>
    <property type="match status" value="1"/>
</dbReference>
<dbReference type="SUPFAM" id="SSF57667">
    <property type="entry name" value="beta-beta-alpha zinc fingers"/>
    <property type="match status" value="1"/>
</dbReference>
<feature type="region of interest" description="Disordered" evidence="24">
    <location>
        <begin position="210"/>
        <end position="231"/>
    </location>
</feature>
<keyword evidence="14 23" id="KW-0175">Coiled coil</keyword>
<protein>
    <recommendedName>
        <fullName evidence="21">DNA/RNA-binding protein KIN17</fullName>
    </recommendedName>
    <alternativeName>
        <fullName evidence="22">Binding to curved DNA</fullName>
    </alternativeName>
</protein>
<dbReference type="InterPro" id="IPR041995">
    <property type="entry name" value="KOW_KIN17"/>
</dbReference>
<keyword evidence="27" id="KW-1185">Reference proteome</keyword>
<sequence>MGKADFLTPKAISNRIKAKGLQKLRWYCQMCQKQCRDENGFKCHCMSESHQRQLLLASENPTKFMDYFSDEFKSDFLELLRRRFGTKRVHNNIVYNEYISHREHVHMNSTQWETLTDFTKWLGREGLCKVDETPKGWYVQYVDRDPETIRRQEEQAKKKKQELDDEERAAKFIEEQVRRGRDGKESELVRNHWSSVFAANALRGAAASAASAASATTKRKDVSSNSDFRGEKKKKSALEQIIEMEQQQRADHWLQPNIVVKVVTRRLGDKYHKKKAVVLEVQGKYAAVVKMIDSGDKLKLDQNHLETVIPAPGKKVLILNGPYRDTQALLEGISEKDFSATLMLESGPQRGRKVGVAYEDFSKLA</sequence>
<evidence type="ECO:0000259" key="25">
    <source>
        <dbReference type="SMART" id="SM01253"/>
    </source>
</evidence>
<keyword evidence="12" id="KW-0694">RNA-binding</keyword>
<evidence type="ECO:0000256" key="17">
    <source>
        <dbReference type="ARBA" id="ARBA00023204"/>
    </source>
</evidence>
<dbReference type="PANTHER" id="PTHR12805:SF0">
    <property type="entry name" value="DNA_RNA-BINDING PROTEIN KIN17"/>
    <property type="match status" value="1"/>
</dbReference>
<keyword evidence="10" id="KW-0863">Zinc-finger</keyword>
<evidence type="ECO:0000256" key="10">
    <source>
        <dbReference type="ARBA" id="ARBA00022771"/>
    </source>
</evidence>
<dbReference type="GO" id="GO:0006397">
    <property type="term" value="P:mRNA processing"/>
    <property type="evidence" value="ECO:0007669"/>
    <property type="project" value="UniProtKB-KW"/>
</dbReference>
<evidence type="ECO:0000256" key="11">
    <source>
        <dbReference type="ARBA" id="ARBA00022833"/>
    </source>
</evidence>
<dbReference type="FunFam" id="2.30.30.140:FF:000031">
    <property type="entry name" value="DNA/RNA-binding protein KIN17 isoform X1"/>
    <property type="match status" value="1"/>
</dbReference>
<evidence type="ECO:0000256" key="22">
    <source>
        <dbReference type="ARBA" id="ARBA00079987"/>
    </source>
</evidence>
<comment type="subunit">
    <text evidence="20">Associated with DNA polymerase alpha, RFC1 and cyclin A, in multiprotein DNA replication complexes. Also associates with replication origins at the G1/S phase boundary and throughout the S phase in vivo.</text>
</comment>
<keyword evidence="4" id="KW-0488">Methylation</keyword>
<evidence type="ECO:0000256" key="16">
    <source>
        <dbReference type="ARBA" id="ARBA00023172"/>
    </source>
</evidence>
<keyword evidence="7" id="KW-0235">DNA replication</keyword>
<comment type="function">
    <text evidence="19">Involved in DNA replication and the cellular response to DNA damage. May participate in DNA replication factories and create a bridge between DNA replication and repair mediated by high molecular weight complexes. May play a role in illegitimate recombination and regulation of gene expression. May participate in mRNA processing. Binds, in vitro, to double-stranded DNA. Also shown to bind preferentially to curved DNA in vitro and in vivo. Binds via its C-terminal domain to RNA in vitro.</text>
</comment>
<keyword evidence="15" id="KW-0238">DNA-binding</keyword>
<dbReference type="OMA" id="RMTDFIE"/>
<dbReference type="GO" id="GO:0008270">
    <property type="term" value="F:zinc ion binding"/>
    <property type="evidence" value="ECO:0007669"/>
    <property type="project" value="UniProtKB-KW"/>
</dbReference>
<name>A0A3P8WXW0_CYNSE</name>
<keyword evidence="6" id="KW-0507">mRNA processing</keyword>
<dbReference type="InterPro" id="IPR036236">
    <property type="entry name" value="Znf_C2H2_sf"/>
</dbReference>
<dbReference type="Proteomes" id="UP000265120">
    <property type="component" value="Chromosome 8"/>
</dbReference>
<organism evidence="26 27">
    <name type="scientific">Cynoglossus semilaevis</name>
    <name type="common">Tongue sole</name>
    <dbReference type="NCBI Taxonomy" id="244447"/>
    <lineage>
        <taxon>Eukaryota</taxon>
        <taxon>Metazoa</taxon>
        <taxon>Chordata</taxon>
        <taxon>Craniata</taxon>
        <taxon>Vertebrata</taxon>
        <taxon>Euteleostomi</taxon>
        <taxon>Actinopterygii</taxon>
        <taxon>Neopterygii</taxon>
        <taxon>Teleostei</taxon>
        <taxon>Neoteleostei</taxon>
        <taxon>Acanthomorphata</taxon>
        <taxon>Carangaria</taxon>
        <taxon>Pleuronectiformes</taxon>
        <taxon>Pleuronectoidei</taxon>
        <taxon>Cynoglossidae</taxon>
        <taxon>Cynoglossinae</taxon>
        <taxon>Cynoglossus</taxon>
    </lineage>
</organism>
<evidence type="ECO:0000256" key="14">
    <source>
        <dbReference type="ARBA" id="ARBA00023054"/>
    </source>
</evidence>
<evidence type="ECO:0000256" key="18">
    <source>
        <dbReference type="ARBA" id="ARBA00023242"/>
    </source>
</evidence>
<dbReference type="FunFam" id="1.10.10.2030:FF:000001">
    <property type="entry name" value="DNA/RNA-binding protein KIN17, putative"/>
    <property type="match status" value="1"/>
</dbReference>
<dbReference type="GO" id="GO:0006310">
    <property type="term" value="P:DNA recombination"/>
    <property type="evidence" value="ECO:0007669"/>
    <property type="project" value="UniProtKB-KW"/>
</dbReference>
<evidence type="ECO:0000313" key="27">
    <source>
        <dbReference type="Proteomes" id="UP000265120"/>
    </source>
</evidence>
<evidence type="ECO:0000256" key="15">
    <source>
        <dbReference type="ARBA" id="ARBA00023125"/>
    </source>
</evidence>
<evidence type="ECO:0000256" key="4">
    <source>
        <dbReference type="ARBA" id="ARBA00022481"/>
    </source>
</evidence>
<keyword evidence="13" id="KW-0346">Stress response</keyword>
<dbReference type="Pfam" id="PF25092">
    <property type="entry name" value="SH3_KIN17_C"/>
    <property type="match status" value="1"/>
</dbReference>
<keyword evidence="9" id="KW-0227">DNA damage</keyword>
<dbReference type="GO" id="GO:0003690">
    <property type="term" value="F:double-stranded DNA binding"/>
    <property type="evidence" value="ECO:0007669"/>
    <property type="project" value="TreeGrafter"/>
</dbReference>
<keyword evidence="11" id="KW-0862">Zinc</keyword>
<evidence type="ECO:0000256" key="8">
    <source>
        <dbReference type="ARBA" id="ARBA00022723"/>
    </source>
</evidence>
<evidence type="ECO:0000256" key="7">
    <source>
        <dbReference type="ARBA" id="ARBA00022705"/>
    </source>
</evidence>
<dbReference type="GO" id="GO:0005737">
    <property type="term" value="C:cytoplasm"/>
    <property type="evidence" value="ECO:0007669"/>
    <property type="project" value="UniProtKB-SubCell"/>
</dbReference>